<reference evidence="2 3" key="1">
    <citation type="journal article" date="2009" name="Nat. Genet.">
        <title>The genome of the cucumber, Cucumis sativus L.</title>
        <authorList>
            <person name="Huang S."/>
            <person name="Li R."/>
            <person name="Zhang Z."/>
            <person name="Li L."/>
            <person name="Gu X."/>
            <person name="Fan W."/>
            <person name="Lucas W.J."/>
            <person name="Wang X."/>
            <person name="Xie B."/>
            <person name="Ni P."/>
            <person name="Ren Y."/>
            <person name="Zhu H."/>
            <person name="Li J."/>
            <person name="Lin K."/>
            <person name="Jin W."/>
            <person name="Fei Z."/>
            <person name="Li G."/>
            <person name="Staub J."/>
            <person name="Kilian A."/>
            <person name="van der Vossen E.A."/>
            <person name="Wu Y."/>
            <person name="Guo J."/>
            <person name="He J."/>
            <person name="Jia Z."/>
            <person name="Ren Y."/>
            <person name="Tian G."/>
            <person name="Lu Y."/>
            <person name="Ruan J."/>
            <person name="Qian W."/>
            <person name="Wang M."/>
            <person name="Huang Q."/>
            <person name="Li B."/>
            <person name="Xuan Z."/>
            <person name="Cao J."/>
            <person name="Asan"/>
            <person name="Wu Z."/>
            <person name="Zhang J."/>
            <person name="Cai Q."/>
            <person name="Bai Y."/>
            <person name="Zhao B."/>
            <person name="Han Y."/>
            <person name="Li Y."/>
            <person name="Li X."/>
            <person name="Wang S."/>
            <person name="Shi Q."/>
            <person name="Liu S."/>
            <person name="Cho W.K."/>
            <person name="Kim J.Y."/>
            <person name="Xu Y."/>
            <person name="Heller-Uszynska K."/>
            <person name="Miao H."/>
            <person name="Cheng Z."/>
            <person name="Zhang S."/>
            <person name="Wu J."/>
            <person name="Yang Y."/>
            <person name="Kang H."/>
            <person name="Li M."/>
            <person name="Liang H."/>
            <person name="Ren X."/>
            <person name="Shi Z."/>
            <person name="Wen M."/>
            <person name="Jian M."/>
            <person name="Yang H."/>
            <person name="Zhang G."/>
            <person name="Yang Z."/>
            <person name="Chen R."/>
            <person name="Liu S."/>
            <person name="Li J."/>
            <person name="Ma L."/>
            <person name="Liu H."/>
            <person name="Zhou Y."/>
            <person name="Zhao J."/>
            <person name="Fang X."/>
            <person name="Li G."/>
            <person name="Fang L."/>
            <person name="Li Y."/>
            <person name="Liu D."/>
            <person name="Zheng H."/>
            <person name="Zhang Y."/>
            <person name="Qin N."/>
            <person name="Li Z."/>
            <person name="Yang G."/>
            <person name="Yang S."/>
            <person name="Bolund L."/>
            <person name="Kristiansen K."/>
            <person name="Zheng H."/>
            <person name="Li S."/>
            <person name="Zhang X."/>
            <person name="Yang H."/>
            <person name="Wang J."/>
            <person name="Sun R."/>
            <person name="Zhang B."/>
            <person name="Jiang S."/>
            <person name="Wang J."/>
            <person name="Du Y."/>
            <person name="Li S."/>
        </authorList>
    </citation>
    <scope>NUCLEOTIDE SEQUENCE [LARGE SCALE GENOMIC DNA]</scope>
    <source>
        <strain evidence="3">cv. 9930</strain>
    </source>
</reference>
<keyword evidence="3" id="KW-1185">Reference proteome</keyword>
<name>A0A0A0LMN1_CUCSA</name>
<evidence type="ECO:0000313" key="2">
    <source>
        <dbReference type="EMBL" id="KGN63185.1"/>
    </source>
</evidence>
<reference evidence="2 3" key="4">
    <citation type="journal article" date="2011" name="BMC Genomics">
        <title>RNA-Seq improves annotation of protein-coding genes in the cucumber genome.</title>
        <authorList>
            <person name="Li Z."/>
            <person name="Zhang Z."/>
            <person name="Yan P."/>
            <person name="Huang S."/>
            <person name="Fei Z."/>
            <person name="Lin K."/>
        </authorList>
    </citation>
    <scope>NUCLEOTIDE SEQUENCE [LARGE SCALE GENOMIC DNA]</scope>
    <source>
        <strain evidence="3">cv. 9930</strain>
    </source>
</reference>
<dbReference type="AlphaFoldDB" id="A0A0A0LMN1"/>
<evidence type="ECO:0000256" key="1">
    <source>
        <dbReference type="SAM" id="MobiDB-lite"/>
    </source>
</evidence>
<dbReference type="Proteomes" id="UP000029981">
    <property type="component" value="Chromosome 2"/>
</dbReference>
<accession>A0A0A0LMN1</accession>
<organism evidence="2 3">
    <name type="scientific">Cucumis sativus</name>
    <name type="common">Cucumber</name>
    <dbReference type="NCBI Taxonomy" id="3659"/>
    <lineage>
        <taxon>Eukaryota</taxon>
        <taxon>Viridiplantae</taxon>
        <taxon>Streptophyta</taxon>
        <taxon>Embryophyta</taxon>
        <taxon>Tracheophyta</taxon>
        <taxon>Spermatophyta</taxon>
        <taxon>Magnoliopsida</taxon>
        <taxon>eudicotyledons</taxon>
        <taxon>Gunneridae</taxon>
        <taxon>Pentapetalae</taxon>
        <taxon>rosids</taxon>
        <taxon>fabids</taxon>
        <taxon>Cucurbitales</taxon>
        <taxon>Cucurbitaceae</taxon>
        <taxon>Benincaseae</taxon>
        <taxon>Cucumis</taxon>
    </lineage>
</organism>
<reference evidence="2 3" key="3">
    <citation type="journal article" date="2010" name="BMC Genomics">
        <title>Transcriptome sequencing and comparative analysis of cucumber flowers with different sex types.</title>
        <authorList>
            <person name="Guo S."/>
            <person name="Zheng Y."/>
            <person name="Joung J.G."/>
            <person name="Liu S."/>
            <person name="Zhang Z."/>
            <person name="Crasta O.R."/>
            <person name="Sobral B.W."/>
            <person name="Xu Y."/>
            <person name="Huang S."/>
            <person name="Fei Z."/>
        </authorList>
    </citation>
    <scope>NUCLEOTIDE SEQUENCE [LARGE SCALE GENOMIC DNA]</scope>
    <source>
        <strain evidence="3">cv. 9930</strain>
    </source>
</reference>
<dbReference type="Gramene" id="KGN63185">
    <property type="protein sequence ID" value="KGN63185"/>
    <property type="gene ID" value="Csa_2G407820"/>
</dbReference>
<sequence length="85" mass="9523">MQPRACEEGLWPRLVRLAMWHGLVRRLWERSQVARRFGSLSGVQGRRLSGGHAMPHPGAPHHSTQGDDVKPTNIILLLMTPVDPV</sequence>
<reference evidence="2 3" key="2">
    <citation type="journal article" date="2009" name="PLoS ONE">
        <title>An integrated genetic and cytogenetic map of the cucumber genome.</title>
        <authorList>
            <person name="Ren Y."/>
            <person name="Zhang Z."/>
            <person name="Liu J."/>
            <person name="Staub J.E."/>
            <person name="Han Y."/>
            <person name="Cheng Z."/>
            <person name="Li X."/>
            <person name="Lu J."/>
            <person name="Miao H."/>
            <person name="Kang H."/>
            <person name="Xie B."/>
            <person name="Gu X."/>
            <person name="Wang X."/>
            <person name="Du Y."/>
            <person name="Jin W."/>
            <person name="Huang S."/>
        </authorList>
    </citation>
    <scope>NUCLEOTIDE SEQUENCE [LARGE SCALE GENOMIC DNA]</scope>
    <source>
        <strain evidence="3">cv. 9930</strain>
    </source>
</reference>
<feature type="compositionally biased region" description="Low complexity" evidence="1">
    <location>
        <begin position="50"/>
        <end position="62"/>
    </location>
</feature>
<protein>
    <submittedName>
        <fullName evidence="2">Uncharacterized protein</fullName>
    </submittedName>
</protein>
<gene>
    <name evidence="2" type="ORF">Csa_2G407820</name>
</gene>
<dbReference type="EMBL" id="CM002923">
    <property type="protein sequence ID" value="KGN63185.1"/>
    <property type="molecule type" value="Genomic_DNA"/>
</dbReference>
<feature type="region of interest" description="Disordered" evidence="1">
    <location>
        <begin position="46"/>
        <end position="68"/>
    </location>
</feature>
<evidence type="ECO:0000313" key="3">
    <source>
        <dbReference type="Proteomes" id="UP000029981"/>
    </source>
</evidence>
<proteinExistence type="predicted"/>